<dbReference type="Proteomes" id="UP001596432">
    <property type="component" value="Unassembled WGS sequence"/>
</dbReference>
<sequence length="119" mass="13074">MGEKAEISLRSIPVNRLASLGGCSVQARELPTKEKVSAEKDQAGTDNKRCKNEKGMPRCTPIAMRIVQFGSGCEVNVTSVSRESESYQEEQTHAKVAQGPSTISQRFHIQRVMFCQTGT</sequence>
<evidence type="ECO:0000313" key="2">
    <source>
        <dbReference type="Proteomes" id="UP001596432"/>
    </source>
</evidence>
<proteinExistence type="predicted"/>
<dbReference type="RefSeq" id="WP_274324756.1">
    <property type="nucleotide sequence ID" value="NZ_CP118158.1"/>
</dbReference>
<dbReference type="GeneID" id="78819409"/>
<protein>
    <submittedName>
        <fullName evidence="1">Uncharacterized protein</fullName>
    </submittedName>
</protein>
<dbReference type="AlphaFoldDB" id="A0ABD5XVJ1"/>
<comment type="caution">
    <text evidence="1">The sequence shown here is derived from an EMBL/GenBank/DDBJ whole genome shotgun (WGS) entry which is preliminary data.</text>
</comment>
<accession>A0ABD5XVJ1</accession>
<reference evidence="1 2" key="1">
    <citation type="journal article" date="2019" name="Int. J. Syst. Evol. Microbiol.">
        <title>The Global Catalogue of Microorganisms (GCM) 10K type strain sequencing project: providing services to taxonomists for standard genome sequencing and annotation.</title>
        <authorList>
            <consortium name="The Broad Institute Genomics Platform"/>
            <consortium name="The Broad Institute Genome Sequencing Center for Infectious Disease"/>
            <person name="Wu L."/>
            <person name="Ma J."/>
        </authorList>
    </citation>
    <scope>NUCLEOTIDE SEQUENCE [LARGE SCALE GENOMIC DNA]</scope>
    <source>
        <strain evidence="1 2">XZYJT29</strain>
    </source>
</reference>
<keyword evidence="2" id="KW-1185">Reference proteome</keyword>
<name>A0ABD5XVJ1_9EURY</name>
<evidence type="ECO:0000313" key="1">
    <source>
        <dbReference type="EMBL" id="MFC7139158.1"/>
    </source>
</evidence>
<organism evidence="1 2">
    <name type="scientific">Halosimplex aquaticum</name>
    <dbReference type="NCBI Taxonomy" id="3026162"/>
    <lineage>
        <taxon>Archaea</taxon>
        <taxon>Methanobacteriati</taxon>
        <taxon>Methanobacteriota</taxon>
        <taxon>Stenosarchaea group</taxon>
        <taxon>Halobacteria</taxon>
        <taxon>Halobacteriales</taxon>
        <taxon>Haloarculaceae</taxon>
        <taxon>Halosimplex</taxon>
    </lineage>
</organism>
<dbReference type="EMBL" id="JBHTAS010000001">
    <property type="protein sequence ID" value="MFC7139158.1"/>
    <property type="molecule type" value="Genomic_DNA"/>
</dbReference>
<gene>
    <name evidence="1" type="ORF">ACFQMA_04810</name>
</gene>